<evidence type="ECO:0000313" key="3">
    <source>
        <dbReference type="EMBL" id="CAD8376580.1"/>
    </source>
</evidence>
<evidence type="ECO:0000256" key="2">
    <source>
        <dbReference type="SAM" id="Phobius"/>
    </source>
</evidence>
<feature type="transmembrane region" description="Helical" evidence="2">
    <location>
        <begin position="90"/>
        <end position="109"/>
    </location>
</feature>
<feature type="transmembrane region" description="Helical" evidence="2">
    <location>
        <begin position="161"/>
        <end position="180"/>
    </location>
</feature>
<name>A0A7S0AX18_9STRA</name>
<accession>A0A7S0AX18</accession>
<proteinExistence type="predicted"/>
<feature type="compositionally biased region" description="Low complexity" evidence="1">
    <location>
        <begin position="237"/>
        <end position="249"/>
    </location>
</feature>
<organism evidence="3">
    <name type="scientific">Minutocellus polymorphus</name>
    <dbReference type="NCBI Taxonomy" id="265543"/>
    <lineage>
        <taxon>Eukaryota</taxon>
        <taxon>Sar</taxon>
        <taxon>Stramenopiles</taxon>
        <taxon>Ochrophyta</taxon>
        <taxon>Bacillariophyta</taxon>
        <taxon>Mediophyceae</taxon>
        <taxon>Cymatosirophycidae</taxon>
        <taxon>Cymatosirales</taxon>
        <taxon>Cymatosiraceae</taxon>
        <taxon>Minutocellus</taxon>
    </lineage>
</organism>
<feature type="transmembrane region" description="Helical" evidence="2">
    <location>
        <begin position="121"/>
        <end position="140"/>
    </location>
</feature>
<evidence type="ECO:0000256" key="1">
    <source>
        <dbReference type="SAM" id="MobiDB-lite"/>
    </source>
</evidence>
<dbReference type="AlphaFoldDB" id="A0A7S0AX18"/>
<keyword evidence="2" id="KW-1133">Transmembrane helix</keyword>
<feature type="transmembrane region" description="Helical" evidence="2">
    <location>
        <begin position="200"/>
        <end position="220"/>
    </location>
</feature>
<protein>
    <submittedName>
        <fullName evidence="3">Uncharacterized protein</fullName>
    </submittedName>
</protein>
<reference evidence="3" key="1">
    <citation type="submission" date="2021-01" db="EMBL/GenBank/DDBJ databases">
        <authorList>
            <person name="Corre E."/>
            <person name="Pelletier E."/>
            <person name="Niang G."/>
            <person name="Scheremetjew M."/>
            <person name="Finn R."/>
            <person name="Kale V."/>
            <person name="Holt S."/>
            <person name="Cochrane G."/>
            <person name="Meng A."/>
            <person name="Brown T."/>
            <person name="Cohen L."/>
        </authorList>
    </citation>
    <scope>NUCLEOTIDE SEQUENCE</scope>
    <source>
        <strain evidence="3">CCMP3303</strain>
    </source>
</reference>
<gene>
    <name evidence="3" type="ORF">MPOL1434_LOCUS9084</name>
</gene>
<keyword evidence="2" id="KW-0812">Transmembrane</keyword>
<sequence>MADPNVTASIRAAAARRLEDEIGADLGEDEPFASSALDPSRSMSISRLGASVKNVVATPPEQKAAASSKHQASDEDAEYLGRTSSEWYHLIFEAILAVVLIVIAFATWSDCDVIPSLSANVAMAGISGLLLAVAAFAWRVERLRDNGDGKAPDGYLASPALVAHDFLSGFVVAIAVWGAVLTFGNWPMMGMGGEGQCNSALYISAFVSSVITLLFALYYIGEECWETTADGDDDESTAAAAPAAADEEA</sequence>
<feature type="region of interest" description="Disordered" evidence="1">
    <location>
        <begin position="229"/>
        <end position="249"/>
    </location>
</feature>
<dbReference type="EMBL" id="HBEJ01015525">
    <property type="protein sequence ID" value="CAD8376580.1"/>
    <property type="molecule type" value="Transcribed_RNA"/>
</dbReference>
<keyword evidence="2" id="KW-0472">Membrane</keyword>